<dbReference type="PROSITE" id="PS01360">
    <property type="entry name" value="ZF_MYND_1"/>
    <property type="match status" value="1"/>
</dbReference>
<evidence type="ECO:0000256" key="3">
    <source>
        <dbReference type="ARBA" id="ARBA00022833"/>
    </source>
</evidence>
<evidence type="ECO:0000313" key="6">
    <source>
        <dbReference type="EMBL" id="OEU07383.1"/>
    </source>
</evidence>
<feature type="domain" description="MYND-type" evidence="5">
    <location>
        <begin position="180"/>
        <end position="223"/>
    </location>
</feature>
<keyword evidence="1" id="KW-0479">Metal-binding</keyword>
<gene>
    <name evidence="6" type="ORF">FRACYDRAFT_251189</name>
</gene>
<dbReference type="EMBL" id="KV784386">
    <property type="protein sequence ID" value="OEU07383.1"/>
    <property type="molecule type" value="Genomic_DNA"/>
</dbReference>
<keyword evidence="3" id="KW-0862">Zinc</keyword>
<keyword evidence="7" id="KW-1185">Reference proteome</keyword>
<evidence type="ECO:0000256" key="1">
    <source>
        <dbReference type="ARBA" id="ARBA00022723"/>
    </source>
</evidence>
<evidence type="ECO:0000313" key="7">
    <source>
        <dbReference type="Proteomes" id="UP000095751"/>
    </source>
</evidence>
<protein>
    <recommendedName>
        <fullName evidence="5">MYND-type domain-containing protein</fullName>
    </recommendedName>
</protein>
<sequence length="314" mass="35466">MTDSSCNVAARDLVTASFYLVDTVTISVTATAKAKVVSKAVSTALPTGVDHQDYLIYLDGEFPVSVEYAQVIANIKSIGKREIYESYKRGVIEHNCVHSIHGAGKFMQMHGPGRCIFAITFFLEGAIRGSCQCAMQLAGGSSYKPAKALQFYWIEMAVKYGYDKKLPHMKGYKNLLMRKCAICSKTDTSTLALQQCEGCNFYCYCSEECQTLHWNKYNHRGECKQLHTLNKYHKPYAKEIRDAGIRGDRDTDILALEKLRYKLGLDHEKHPEEIPENLFIQHEGMQNDPRIFRGARSDGTVVIAMCEKHVQHTQ</sequence>
<proteinExistence type="predicted"/>
<dbReference type="Gene3D" id="6.10.140.2220">
    <property type="match status" value="1"/>
</dbReference>
<name>A0A1E7EPA8_9STRA</name>
<dbReference type="AlphaFoldDB" id="A0A1E7EPA8"/>
<reference evidence="6 7" key="1">
    <citation type="submission" date="2016-09" db="EMBL/GenBank/DDBJ databases">
        <title>Extensive genetic diversity and differential bi-allelic expression allows diatom success in the polar Southern Ocean.</title>
        <authorList>
            <consortium name="DOE Joint Genome Institute"/>
            <person name="Mock T."/>
            <person name="Otillar R.P."/>
            <person name="Strauss J."/>
            <person name="Dupont C."/>
            <person name="Frickenhaus S."/>
            <person name="Maumus F."/>
            <person name="Mcmullan M."/>
            <person name="Sanges R."/>
            <person name="Schmutz J."/>
            <person name="Toseland A."/>
            <person name="Valas R."/>
            <person name="Veluchamy A."/>
            <person name="Ward B.J."/>
            <person name="Allen A."/>
            <person name="Barry K."/>
            <person name="Falciatore A."/>
            <person name="Ferrante M."/>
            <person name="Fortunato A.E."/>
            <person name="Gloeckner G."/>
            <person name="Gruber A."/>
            <person name="Hipkin R."/>
            <person name="Janech M."/>
            <person name="Kroth P."/>
            <person name="Leese F."/>
            <person name="Lindquist E."/>
            <person name="Lyon B.R."/>
            <person name="Martin J."/>
            <person name="Mayer C."/>
            <person name="Parker M."/>
            <person name="Quesneville H."/>
            <person name="Raymond J."/>
            <person name="Uhlig C."/>
            <person name="Valentin K.U."/>
            <person name="Worden A.Z."/>
            <person name="Armbrust E.V."/>
            <person name="Bowler C."/>
            <person name="Green B."/>
            <person name="Moulton V."/>
            <person name="Van Oosterhout C."/>
            <person name="Grigoriev I."/>
        </authorList>
    </citation>
    <scope>NUCLEOTIDE SEQUENCE [LARGE SCALE GENOMIC DNA]</scope>
    <source>
        <strain evidence="6 7">CCMP1102</strain>
    </source>
</reference>
<evidence type="ECO:0000259" key="5">
    <source>
        <dbReference type="PROSITE" id="PS50865"/>
    </source>
</evidence>
<dbReference type="KEGG" id="fcy:FRACYDRAFT_251189"/>
<dbReference type="SUPFAM" id="SSF144232">
    <property type="entry name" value="HIT/MYND zinc finger-like"/>
    <property type="match status" value="1"/>
</dbReference>
<evidence type="ECO:0000256" key="2">
    <source>
        <dbReference type="ARBA" id="ARBA00022771"/>
    </source>
</evidence>
<dbReference type="GO" id="GO:0008270">
    <property type="term" value="F:zinc ion binding"/>
    <property type="evidence" value="ECO:0007669"/>
    <property type="project" value="UniProtKB-KW"/>
</dbReference>
<dbReference type="InParanoid" id="A0A1E7EPA8"/>
<evidence type="ECO:0000256" key="4">
    <source>
        <dbReference type="PROSITE-ProRule" id="PRU00134"/>
    </source>
</evidence>
<dbReference type="Pfam" id="PF01753">
    <property type="entry name" value="zf-MYND"/>
    <property type="match status" value="1"/>
</dbReference>
<dbReference type="PROSITE" id="PS50865">
    <property type="entry name" value="ZF_MYND_2"/>
    <property type="match status" value="1"/>
</dbReference>
<keyword evidence="2 4" id="KW-0863">Zinc-finger</keyword>
<dbReference type="Proteomes" id="UP000095751">
    <property type="component" value="Unassembled WGS sequence"/>
</dbReference>
<dbReference type="InterPro" id="IPR002893">
    <property type="entry name" value="Znf_MYND"/>
</dbReference>
<accession>A0A1E7EPA8</accession>
<dbReference type="OrthoDB" id="265717at2759"/>
<organism evidence="6 7">
    <name type="scientific">Fragilariopsis cylindrus CCMP1102</name>
    <dbReference type="NCBI Taxonomy" id="635003"/>
    <lineage>
        <taxon>Eukaryota</taxon>
        <taxon>Sar</taxon>
        <taxon>Stramenopiles</taxon>
        <taxon>Ochrophyta</taxon>
        <taxon>Bacillariophyta</taxon>
        <taxon>Bacillariophyceae</taxon>
        <taxon>Bacillariophycidae</taxon>
        <taxon>Bacillariales</taxon>
        <taxon>Bacillariaceae</taxon>
        <taxon>Fragilariopsis</taxon>
    </lineage>
</organism>